<keyword evidence="4" id="KW-0576">Peroxisome</keyword>
<protein>
    <recommendedName>
        <fullName evidence="9">Luciferin 4-monooxygenase</fullName>
    </recommendedName>
</protein>
<dbReference type="GO" id="GO:0005777">
    <property type="term" value="C:peroxisome"/>
    <property type="evidence" value="ECO:0007669"/>
    <property type="project" value="UniProtKB-SubCell"/>
</dbReference>
<dbReference type="Gene3D" id="3.40.50.12780">
    <property type="entry name" value="N-terminal domain of ligase-like"/>
    <property type="match status" value="1"/>
</dbReference>
<dbReference type="SUPFAM" id="SSF56801">
    <property type="entry name" value="Acetyl-CoA synthetase-like"/>
    <property type="match status" value="1"/>
</dbReference>
<dbReference type="AlphaFoldDB" id="A0A8J2S112"/>
<organism evidence="7 8">
    <name type="scientific">Daphnia galeata</name>
    <dbReference type="NCBI Taxonomy" id="27404"/>
    <lineage>
        <taxon>Eukaryota</taxon>
        <taxon>Metazoa</taxon>
        <taxon>Ecdysozoa</taxon>
        <taxon>Arthropoda</taxon>
        <taxon>Crustacea</taxon>
        <taxon>Branchiopoda</taxon>
        <taxon>Diplostraca</taxon>
        <taxon>Cladocera</taxon>
        <taxon>Anomopoda</taxon>
        <taxon>Daphniidae</taxon>
        <taxon>Daphnia</taxon>
    </lineage>
</organism>
<comment type="subcellular location">
    <subcellularLocation>
        <location evidence="1">Peroxisome</location>
    </subcellularLocation>
</comment>
<accession>A0A8J2S112</accession>
<gene>
    <name evidence="7" type="ORF">DGAL_LOCUS16452</name>
</gene>
<keyword evidence="3" id="KW-0436">Ligase</keyword>
<dbReference type="PANTHER" id="PTHR24096">
    <property type="entry name" value="LONG-CHAIN-FATTY-ACID--COA LIGASE"/>
    <property type="match status" value="1"/>
</dbReference>
<evidence type="ECO:0000259" key="6">
    <source>
        <dbReference type="Pfam" id="PF13193"/>
    </source>
</evidence>
<dbReference type="InterPro" id="IPR045851">
    <property type="entry name" value="AMP-bd_C_sf"/>
</dbReference>
<evidence type="ECO:0000259" key="5">
    <source>
        <dbReference type="Pfam" id="PF00501"/>
    </source>
</evidence>
<feature type="domain" description="AMP-dependent synthetase/ligase" evidence="5">
    <location>
        <begin position="34"/>
        <end position="414"/>
    </location>
</feature>
<evidence type="ECO:0000256" key="2">
    <source>
        <dbReference type="ARBA" id="ARBA00006432"/>
    </source>
</evidence>
<name>A0A8J2S112_9CRUS</name>
<dbReference type="Proteomes" id="UP000789390">
    <property type="component" value="Unassembled WGS sequence"/>
</dbReference>
<dbReference type="Pfam" id="PF13193">
    <property type="entry name" value="AMP-binding_C"/>
    <property type="match status" value="1"/>
</dbReference>
<dbReference type="OrthoDB" id="6336772at2759"/>
<evidence type="ECO:0000313" key="8">
    <source>
        <dbReference type="Proteomes" id="UP000789390"/>
    </source>
</evidence>
<dbReference type="GO" id="GO:0016405">
    <property type="term" value="F:CoA-ligase activity"/>
    <property type="evidence" value="ECO:0007669"/>
    <property type="project" value="TreeGrafter"/>
</dbReference>
<dbReference type="PANTHER" id="PTHR24096:SF149">
    <property type="entry name" value="AMP-BINDING DOMAIN-CONTAINING PROTEIN-RELATED"/>
    <property type="match status" value="1"/>
</dbReference>
<evidence type="ECO:0000256" key="3">
    <source>
        <dbReference type="ARBA" id="ARBA00022598"/>
    </source>
</evidence>
<comment type="similarity">
    <text evidence="2">Belongs to the ATP-dependent AMP-binding enzyme family.</text>
</comment>
<evidence type="ECO:0000256" key="1">
    <source>
        <dbReference type="ARBA" id="ARBA00004275"/>
    </source>
</evidence>
<evidence type="ECO:0000256" key="4">
    <source>
        <dbReference type="ARBA" id="ARBA00023140"/>
    </source>
</evidence>
<sequence length="554" mass="62087">MPIVDGELVGEGVDDNFVVPDVPLGIYIENSIRKNVNQYGDCNWLTDVSTGKSMTYSQLLSNMKLVVSGLRQRGLKTGDNLVVISGNHIELPLMSMAVWRAGGTQACLSVNLPQDVIELRIREMGSQYVLTDYARAGRVVDVIKRLDFVREVFVIGDKPVDGCTLFSELLENSGDDYPQNLDDVDVNSMTWLAYTSGTTGAAKCIVLSHRSIIGWFLRYNPSGNVGGTKFLFVNNMNNTGGLSTAVGSSLCHFDLYCMSNFSEENLLAAIDRVKPRGVSMFPSHIAWLCKYQELDRFDLSSVLSITVVGSLINPIYERQIFHRLPNILFLNNVYGMSETGLICQNRRPNPADYFGMDREQVVAKSIERHVFGSVGFINPMCKLKVIDNETGEKLGPNQVGEICVKSPFMLTEYLNKPEETTNFLRNGWAHTGDKGYYDDKEHVFVIGRYKELIKYCNINILPTNIEKHMMTHPAIEDVAVVGLPHDDDGERPLAFVVLSEDSKVTAEELIDYTNGKVMEEEKLRGGIRFIEKIPRNDLGKIVRPELMKLLKLKL</sequence>
<keyword evidence="8" id="KW-1185">Reference proteome</keyword>
<dbReference type="InterPro" id="IPR042099">
    <property type="entry name" value="ANL_N_sf"/>
</dbReference>
<proteinExistence type="inferred from homology"/>
<comment type="caution">
    <text evidence="7">The sequence shown here is derived from an EMBL/GenBank/DDBJ whole genome shotgun (WGS) entry which is preliminary data.</text>
</comment>
<evidence type="ECO:0000313" key="7">
    <source>
        <dbReference type="EMBL" id="CAH0112682.1"/>
    </source>
</evidence>
<dbReference type="Gene3D" id="3.30.300.30">
    <property type="match status" value="1"/>
</dbReference>
<dbReference type="Pfam" id="PF00501">
    <property type="entry name" value="AMP-binding"/>
    <property type="match status" value="1"/>
</dbReference>
<feature type="domain" description="AMP-binding enzyme C-terminal" evidence="6">
    <location>
        <begin position="465"/>
        <end position="540"/>
    </location>
</feature>
<dbReference type="EMBL" id="CAKKLH010000329">
    <property type="protein sequence ID" value="CAH0112682.1"/>
    <property type="molecule type" value="Genomic_DNA"/>
</dbReference>
<evidence type="ECO:0008006" key="9">
    <source>
        <dbReference type="Google" id="ProtNLM"/>
    </source>
</evidence>
<dbReference type="InterPro" id="IPR025110">
    <property type="entry name" value="AMP-bd_C"/>
</dbReference>
<reference evidence="7" key="1">
    <citation type="submission" date="2021-11" db="EMBL/GenBank/DDBJ databases">
        <authorList>
            <person name="Schell T."/>
        </authorList>
    </citation>
    <scope>NUCLEOTIDE SEQUENCE</scope>
    <source>
        <strain evidence="7">M5</strain>
    </source>
</reference>
<dbReference type="InterPro" id="IPR000873">
    <property type="entry name" value="AMP-dep_synth/lig_dom"/>
</dbReference>